<dbReference type="CDD" id="cd07750">
    <property type="entry name" value="PolyPPase_VTC_like"/>
    <property type="match status" value="1"/>
</dbReference>
<keyword evidence="3" id="KW-1185">Reference proteome</keyword>
<reference evidence="3" key="1">
    <citation type="submission" date="2018-01" db="EMBL/GenBank/DDBJ databases">
        <title>Rubneribacter badeniensis gen. nov., sp. nov., and Colonibacter rubneri, gen. nov., sp. nov., WGS of new members of the Eggerthellaceae.</title>
        <authorList>
            <person name="Danylec N."/>
            <person name="Stoll D.A."/>
            <person name="Doetsch A."/>
            <person name="Kulling S.E."/>
            <person name="Huch M."/>
        </authorList>
    </citation>
    <scope>NUCLEOTIDE SEQUENCE [LARGE SCALE GENOMIC DNA]</scope>
    <source>
        <strain evidence="3">ResAG-96</strain>
    </source>
</reference>
<evidence type="ECO:0000313" key="2">
    <source>
        <dbReference type="EMBL" id="PNV67960.1"/>
    </source>
</evidence>
<proteinExistence type="predicted"/>
<evidence type="ECO:0000313" key="3">
    <source>
        <dbReference type="Proteomes" id="UP000236197"/>
    </source>
</evidence>
<comment type="caution">
    <text evidence="2">The sequence shown here is derived from an EMBL/GenBank/DDBJ whole genome shotgun (WGS) entry which is preliminary data.</text>
</comment>
<dbReference type="Gene3D" id="3.20.100.30">
    <property type="entry name" value="VTC, catalytic tunnel domain"/>
    <property type="match status" value="1"/>
</dbReference>
<dbReference type="Pfam" id="PF09359">
    <property type="entry name" value="VTC"/>
    <property type="match status" value="1"/>
</dbReference>
<dbReference type="RefSeq" id="WP_103264762.1">
    <property type="nucleotide sequence ID" value="NZ_CABMLE010000004.1"/>
</dbReference>
<dbReference type="OrthoDB" id="185578at2"/>
<dbReference type="InterPro" id="IPR018966">
    <property type="entry name" value="VTC_domain"/>
</dbReference>
<sequence>MATFTDVFERKEVKYRLSARQAEEMRRALAGRLAPDEYGRTSVRSLYLDTPERALIERSLDKPLYKEKLRLRSYGAPTGDGLVFIEIKKKFKGIVYKRRVGCSYAAARAYLGGVPYEEACARFPLVDPMAAAESCAPRSLQIAAEIDRFMTWHAPLVPSMLIRCERVAYVPVLDALSGQPPADVPSDLRITFDECVAYRDLFAAPAVPTSGSARALSALLRADESVMEIKASGSFPLWLVAALDACRAYPTSFSKYGAAYRACMSAPAVASAIAQPTAEVSATARVDARAAHAHAVADQKAGCLAVTLLAGRPRRFRATTSAKKGDCCA</sequence>
<feature type="domain" description="VTC" evidence="1">
    <location>
        <begin position="9"/>
        <end position="262"/>
    </location>
</feature>
<organism evidence="2 3">
    <name type="scientific">Enteroscipio rubneri</name>
    <dbReference type="NCBI Taxonomy" id="2070686"/>
    <lineage>
        <taxon>Bacteria</taxon>
        <taxon>Bacillati</taxon>
        <taxon>Actinomycetota</taxon>
        <taxon>Coriobacteriia</taxon>
        <taxon>Eggerthellales</taxon>
        <taxon>Eggerthellaceae</taxon>
        <taxon>Enteroscipio</taxon>
    </lineage>
</organism>
<dbReference type="GO" id="GO:0006799">
    <property type="term" value="P:polyphosphate biosynthetic process"/>
    <property type="evidence" value="ECO:0007669"/>
    <property type="project" value="UniProtKB-ARBA"/>
</dbReference>
<name>A0A2K2UCR7_9ACTN</name>
<dbReference type="Proteomes" id="UP000236197">
    <property type="component" value="Unassembled WGS sequence"/>
</dbReference>
<dbReference type="AlphaFoldDB" id="A0A2K2UCR7"/>
<evidence type="ECO:0000259" key="1">
    <source>
        <dbReference type="Pfam" id="PF09359"/>
    </source>
</evidence>
<dbReference type="EMBL" id="PPEK01000004">
    <property type="protein sequence ID" value="PNV67960.1"/>
    <property type="molecule type" value="Genomic_DNA"/>
</dbReference>
<protein>
    <submittedName>
        <fullName evidence="2">Vacuolar transporter</fullName>
    </submittedName>
</protein>
<accession>A0A2K2UCR7</accession>
<dbReference type="InterPro" id="IPR042267">
    <property type="entry name" value="VTC_sf"/>
</dbReference>
<gene>
    <name evidence="2" type="ORF">C2L71_05430</name>
</gene>